<protein>
    <submittedName>
        <fullName evidence="1">VWA domain-containing protein</fullName>
    </submittedName>
</protein>
<gene>
    <name evidence="1" type="ORF">QP520_00685</name>
</gene>
<dbReference type="Gene3D" id="3.40.50.410">
    <property type="entry name" value="von Willebrand factor, type A domain"/>
    <property type="match status" value="1"/>
</dbReference>
<dbReference type="CDD" id="cd00198">
    <property type="entry name" value="vWFA"/>
    <property type="match status" value="1"/>
</dbReference>
<name>A0AAJ1Q6F3_9FIRM</name>
<dbReference type="InterPro" id="IPR036465">
    <property type="entry name" value="vWFA_dom_sf"/>
</dbReference>
<organism evidence="1 2">
    <name type="scientific">Veillonella atypica</name>
    <dbReference type="NCBI Taxonomy" id="39777"/>
    <lineage>
        <taxon>Bacteria</taxon>
        <taxon>Bacillati</taxon>
        <taxon>Bacillota</taxon>
        <taxon>Negativicutes</taxon>
        <taxon>Veillonellales</taxon>
        <taxon>Veillonellaceae</taxon>
        <taxon>Veillonella</taxon>
    </lineage>
</organism>
<sequence>MSKIVNIVVDASGSMAEDDKNAVIKYLLNGICNVMGTPDFDSIEFALYQWGQESKKIENLEKAKIEFAGNSSLSGIEELKQMIDENQTLIFVSDGNFNSGDKVQIKKMSVNIIPIFVGIDANRSILKDIATEKVVYSVTDFMQAIHECV</sequence>
<accession>A0AAJ1Q6F3</accession>
<reference evidence="1" key="1">
    <citation type="submission" date="2023-05" db="EMBL/GenBank/DDBJ databases">
        <title>Cataloging the Phylogenetic Diversity of Human Bladder Bacteria.</title>
        <authorList>
            <person name="Du J."/>
        </authorList>
    </citation>
    <scope>NUCLEOTIDE SEQUENCE</scope>
    <source>
        <strain evidence="1">UMB10101</strain>
    </source>
</reference>
<dbReference type="EMBL" id="JASORJ010000001">
    <property type="protein sequence ID" value="MDK7356149.1"/>
    <property type="molecule type" value="Genomic_DNA"/>
</dbReference>
<dbReference type="RefSeq" id="WP_285416347.1">
    <property type="nucleotide sequence ID" value="NZ_JASORJ010000001.1"/>
</dbReference>
<proteinExistence type="predicted"/>
<dbReference type="AlphaFoldDB" id="A0AAJ1Q6F3"/>
<dbReference type="Proteomes" id="UP001236274">
    <property type="component" value="Unassembled WGS sequence"/>
</dbReference>
<evidence type="ECO:0000313" key="1">
    <source>
        <dbReference type="EMBL" id="MDK7356149.1"/>
    </source>
</evidence>
<comment type="caution">
    <text evidence="1">The sequence shown here is derived from an EMBL/GenBank/DDBJ whole genome shotgun (WGS) entry which is preliminary data.</text>
</comment>
<evidence type="ECO:0000313" key="2">
    <source>
        <dbReference type="Proteomes" id="UP001236274"/>
    </source>
</evidence>
<dbReference type="SUPFAM" id="SSF53300">
    <property type="entry name" value="vWA-like"/>
    <property type="match status" value="1"/>
</dbReference>